<reference evidence="1 2" key="1">
    <citation type="submission" date="2015-01" db="EMBL/GenBank/DDBJ databases">
        <title>Genome sequence of Mycobacterium llatzerense and Mycobacterium immunogenum recovered from brain abscess.</title>
        <authorList>
            <person name="Greninger A.L."/>
            <person name="Langelier C."/>
            <person name="Cunningham G."/>
            <person name="Chiu C.Y."/>
            <person name="Miller S."/>
        </authorList>
    </citation>
    <scope>NUCLEOTIDE SEQUENCE [LARGE SCALE GENOMIC DNA]</scope>
    <source>
        <strain evidence="1 2">CLUC14</strain>
    </source>
</reference>
<evidence type="ECO:0000313" key="1">
    <source>
        <dbReference type="EMBL" id="KIU18825.1"/>
    </source>
</evidence>
<proteinExistence type="predicted"/>
<keyword evidence="2" id="KW-1185">Reference proteome</keyword>
<dbReference type="SUPFAM" id="SSF52980">
    <property type="entry name" value="Restriction endonuclease-like"/>
    <property type="match status" value="1"/>
</dbReference>
<dbReference type="Proteomes" id="UP000032221">
    <property type="component" value="Unassembled WGS sequence"/>
</dbReference>
<dbReference type="PATRIC" id="fig|280871.6.peg.178"/>
<dbReference type="InterPro" id="IPR011335">
    <property type="entry name" value="Restrct_endonuc-II-like"/>
</dbReference>
<accession>A0A0D1LDK4</accession>
<evidence type="ECO:0000313" key="2">
    <source>
        <dbReference type="Proteomes" id="UP000032221"/>
    </source>
</evidence>
<gene>
    <name evidence="1" type="ORF">TL10_00880</name>
</gene>
<dbReference type="AlphaFoldDB" id="A0A0D1LDK4"/>
<protein>
    <recommendedName>
        <fullName evidence="3">DUF559 domain-containing protein</fullName>
    </recommendedName>
</protein>
<dbReference type="Gene3D" id="3.40.960.10">
    <property type="entry name" value="VSR Endonuclease"/>
    <property type="match status" value="1"/>
</dbReference>
<dbReference type="STRING" id="280871.TL10_00880"/>
<comment type="caution">
    <text evidence="1">The sequence shown here is derived from an EMBL/GenBank/DDBJ whole genome shotgun (WGS) entry which is preliminary data.</text>
</comment>
<organism evidence="1 2">
    <name type="scientific">Mycolicibacterium llatzerense</name>
    <dbReference type="NCBI Taxonomy" id="280871"/>
    <lineage>
        <taxon>Bacteria</taxon>
        <taxon>Bacillati</taxon>
        <taxon>Actinomycetota</taxon>
        <taxon>Actinomycetes</taxon>
        <taxon>Mycobacteriales</taxon>
        <taxon>Mycobacteriaceae</taxon>
        <taxon>Mycolicibacterium</taxon>
    </lineage>
</organism>
<dbReference type="RefSeq" id="WP_043390789.1">
    <property type="nucleotide sequence ID" value="NZ_JXST01000001.1"/>
</dbReference>
<evidence type="ECO:0008006" key="3">
    <source>
        <dbReference type="Google" id="ProtNLM"/>
    </source>
</evidence>
<sequence>MTAPFLGTEALASGHVSRRELNRHHRIYRDVYLPADVTLTAEMRAEAAWLWSDRLATTGGLSAAALYGTLWVDPRSPAELFRTNGKPVSGIIIHRDVLLPDEVEEVRGISATTPARTGFDLGRRRGRERALVRVDALANQTGVTAKEIDYLIPRHRGVRGLVQLREVLELMDDGAESPQESRTRLALIDAGLPKPETQIEVHDEFGEFVGRIDMGYREFKVGIEYDGVQHWDDPEQRAKDIERLARLLEAGWMIIRVSSDILRNRPRTFVVRTCQALRAAGAEWPVIARILGDRVY</sequence>
<dbReference type="EMBL" id="JXST01000001">
    <property type="protein sequence ID" value="KIU18825.1"/>
    <property type="molecule type" value="Genomic_DNA"/>
</dbReference>
<dbReference type="OrthoDB" id="3173471at2"/>
<name>A0A0D1LDK4_9MYCO</name>